<dbReference type="EMBL" id="KN824286">
    <property type="protein sequence ID" value="KIM29912.1"/>
    <property type="molecule type" value="Genomic_DNA"/>
</dbReference>
<name>A0A0C2XLM5_SERVB</name>
<gene>
    <name evidence="1" type="ORF">M408DRAFT_98723</name>
</gene>
<reference evidence="1 2" key="1">
    <citation type="submission" date="2014-04" db="EMBL/GenBank/DDBJ databases">
        <authorList>
            <consortium name="DOE Joint Genome Institute"/>
            <person name="Kuo A."/>
            <person name="Zuccaro A."/>
            <person name="Kohler A."/>
            <person name="Nagy L.G."/>
            <person name="Floudas D."/>
            <person name="Copeland A."/>
            <person name="Barry K.W."/>
            <person name="Cichocki N."/>
            <person name="Veneault-Fourrey C."/>
            <person name="LaButti K."/>
            <person name="Lindquist E.A."/>
            <person name="Lipzen A."/>
            <person name="Lundell T."/>
            <person name="Morin E."/>
            <person name="Murat C."/>
            <person name="Sun H."/>
            <person name="Tunlid A."/>
            <person name="Henrissat B."/>
            <person name="Grigoriev I.V."/>
            <person name="Hibbett D.S."/>
            <person name="Martin F."/>
            <person name="Nordberg H.P."/>
            <person name="Cantor M.N."/>
            <person name="Hua S.X."/>
        </authorList>
    </citation>
    <scope>NUCLEOTIDE SEQUENCE [LARGE SCALE GENOMIC DNA]</scope>
    <source>
        <strain evidence="1 2">MAFF 305830</strain>
    </source>
</reference>
<evidence type="ECO:0000313" key="2">
    <source>
        <dbReference type="Proteomes" id="UP000054097"/>
    </source>
</evidence>
<proteinExistence type="predicted"/>
<organism evidence="1 2">
    <name type="scientific">Serendipita vermifera MAFF 305830</name>
    <dbReference type="NCBI Taxonomy" id="933852"/>
    <lineage>
        <taxon>Eukaryota</taxon>
        <taxon>Fungi</taxon>
        <taxon>Dikarya</taxon>
        <taxon>Basidiomycota</taxon>
        <taxon>Agaricomycotina</taxon>
        <taxon>Agaricomycetes</taxon>
        <taxon>Sebacinales</taxon>
        <taxon>Serendipitaceae</taxon>
        <taxon>Serendipita</taxon>
    </lineage>
</organism>
<dbReference type="AlphaFoldDB" id="A0A0C2XLM5"/>
<evidence type="ECO:0000313" key="1">
    <source>
        <dbReference type="EMBL" id="KIM29912.1"/>
    </source>
</evidence>
<protein>
    <submittedName>
        <fullName evidence="1">Uncharacterized protein</fullName>
    </submittedName>
</protein>
<accession>A0A0C2XLM5</accession>
<dbReference type="HOGENOM" id="CLU_1636433_0_0_1"/>
<sequence length="162" mass="17618">MWVYRVISVLSSSLNCHKFRVTLLRRVHSFKSKGKFSPSNSWCVSNESLVASLATGTLALSSTSATWIRPPRPILRRCSSITPGRAELAASARLLDEGTTLAVSAAISSFGMVIASYTESRSRSLRHLGSATLGKASVAWTPLPLRRCVDSHVNPYAKPCRL</sequence>
<keyword evidence="2" id="KW-1185">Reference proteome</keyword>
<dbReference type="Proteomes" id="UP000054097">
    <property type="component" value="Unassembled WGS sequence"/>
</dbReference>
<reference evidence="2" key="2">
    <citation type="submission" date="2015-01" db="EMBL/GenBank/DDBJ databases">
        <title>Evolutionary Origins and Diversification of the Mycorrhizal Mutualists.</title>
        <authorList>
            <consortium name="DOE Joint Genome Institute"/>
            <consortium name="Mycorrhizal Genomics Consortium"/>
            <person name="Kohler A."/>
            <person name="Kuo A."/>
            <person name="Nagy L.G."/>
            <person name="Floudas D."/>
            <person name="Copeland A."/>
            <person name="Barry K.W."/>
            <person name="Cichocki N."/>
            <person name="Veneault-Fourrey C."/>
            <person name="LaButti K."/>
            <person name="Lindquist E.A."/>
            <person name="Lipzen A."/>
            <person name="Lundell T."/>
            <person name="Morin E."/>
            <person name="Murat C."/>
            <person name="Riley R."/>
            <person name="Ohm R."/>
            <person name="Sun H."/>
            <person name="Tunlid A."/>
            <person name="Henrissat B."/>
            <person name="Grigoriev I.V."/>
            <person name="Hibbett D.S."/>
            <person name="Martin F."/>
        </authorList>
    </citation>
    <scope>NUCLEOTIDE SEQUENCE [LARGE SCALE GENOMIC DNA]</scope>
    <source>
        <strain evidence="2">MAFF 305830</strain>
    </source>
</reference>